<evidence type="ECO:0000313" key="4">
    <source>
        <dbReference type="Proteomes" id="UP000308760"/>
    </source>
</evidence>
<dbReference type="InterPro" id="IPR013149">
    <property type="entry name" value="ADH-like_C"/>
</dbReference>
<dbReference type="Pfam" id="PF16884">
    <property type="entry name" value="ADH_N_2"/>
    <property type="match status" value="1"/>
</dbReference>
<dbReference type="CDD" id="cd05288">
    <property type="entry name" value="PGDH"/>
    <property type="match status" value="1"/>
</dbReference>
<protein>
    <submittedName>
        <fullName evidence="3">NADP-dependent oxidoreductase</fullName>
    </submittedName>
</protein>
<dbReference type="SUPFAM" id="SSF51735">
    <property type="entry name" value="NAD(P)-binding Rossmann-fold domains"/>
    <property type="match status" value="1"/>
</dbReference>
<dbReference type="InterPro" id="IPR036291">
    <property type="entry name" value="NAD(P)-bd_dom_sf"/>
</dbReference>
<gene>
    <name evidence="3" type="ORF">FAB82_26150</name>
</gene>
<name>A0A4S8PZD4_9ACTN</name>
<dbReference type="EMBL" id="STGY01000083">
    <property type="protein sequence ID" value="THV33619.1"/>
    <property type="molecule type" value="Genomic_DNA"/>
</dbReference>
<keyword evidence="4" id="KW-1185">Reference proteome</keyword>
<accession>A0A4S8PZD4</accession>
<dbReference type="OrthoDB" id="9805663at2"/>
<reference evidence="4" key="1">
    <citation type="submission" date="2019-04" db="EMBL/GenBank/DDBJ databases">
        <title>Nocardioides xinjiangensis sp. nov.</title>
        <authorList>
            <person name="Liu S."/>
        </authorList>
    </citation>
    <scope>NUCLEOTIDE SEQUENCE [LARGE SCALE GENOMIC DNA]</scope>
    <source>
        <strain evidence="4">18</strain>
    </source>
</reference>
<organism evidence="3 4">
    <name type="scientific">Glycomyces buryatensis</name>
    <dbReference type="NCBI Taxonomy" id="2570927"/>
    <lineage>
        <taxon>Bacteria</taxon>
        <taxon>Bacillati</taxon>
        <taxon>Actinomycetota</taxon>
        <taxon>Actinomycetes</taxon>
        <taxon>Glycomycetales</taxon>
        <taxon>Glycomycetaceae</taxon>
        <taxon>Glycomyces</taxon>
    </lineage>
</organism>
<evidence type="ECO:0000313" key="3">
    <source>
        <dbReference type="EMBL" id="THV33619.1"/>
    </source>
</evidence>
<dbReference type="InterPro" id="IPR045010">
    <property type="entry name" value="MDR_fam"/>
</dbReference>
<dbReference type="Proteomes" id="UP000308760">
    <property type="component" value="Unassembled WGS sequence"/>
</dbReference>
<proteinExistence type="predicted"/>
<dbReference type="RefSeq" id="WP_136537500.1">
    <property type="nucleotide sequence ID" value="NZ_STGY01000083.1"/>
</dbReference>
<feature type="domain" description="Enoyl reductase (ER)" evidence="2">
    <location>
        <begin position="21"/>
        <end position="332"/>
    </location>
</feature>
<dbReference type="SUPFAM" id="SSF50129">
    <property type="entry name" value="GroES-like"/>
    <property type="match status" value="1"/>
</dbReference>
<dbReference type="Gene3D" id="3.90.180.10">
    <property type="entry name" value="Medium-chain alcohol dehydrogenases, catalytic domain"/>
    <property type="match status" value="1"/>
</dbReference>
<dbReference type="FunFam" id="3.40.50.720:FF:000121">
    <property type="entry name" value="Prostaglandin reductase 2"/>
    <property type="match status" value="1"/>
</dbReference>
<evidence type="ECO:0000259" key="2">
    <source>
        <dbReference type="SMART" id="SM00829"/>
    </source>
</evidence>
<dbReference type="InterPro" id="IPR020843">
    <property type="entry name" value="ER"/>
</dbReference>
<dbReference type="GO" id="GO:0016628">
    <property type="term" value="F:oxidoreductase activity, acting on the CH-CH group of donors, NAD or NADP as acceptor"/>
    <property type="evidence" value="ECO:0007669"/>
    <property type="project" value="InterPro"/>
</dbReference>
<keyword evidence="1" id="KW-0560">Oxidoreductase</keyword>
<dbReference type="InterPro" id="IPR011032">
    <property type="entry name" value="GroES-like_sf"/>
</dbReference>
<dbReference type="Gene3D" id="3.40.50.720">
    <property type="entry name" value="NAD(P)-binding Rossmann-like Domain"/>
    <property type="match status" value="1"/>
</dbReference>
<dbReference type="PANTHER" id="PTHR43205">
    <property type="entry name" value="PROSTAGLANDIN REDUCTASE"/>
    <property type="match status" value="1"/>
</dbReference>
<dbReference type="AlphaFoldDB" id="A0A4S8PZD4"/>
<dbReference type="Pfam" id="PF00107">
    <property type="entry name" value="ADH_zinc_N"/>
    <property type="match status" value="1"/>
</dbReference>
<dbReference type="PANTHER" id="PTHR43205:SF7">
    <property type="entry name" value="PROSTAGLANDIN REDUCTASE 1"/>
    <property type="match status" value="1"/>
</dbReference>
<dbReference type="InterPro" id="IPR041694">
    <property type="entry name" value="ADH_N_2"/>
</dbReference>
<dbReference type="SMART" id="SM00829">
    <property type="entry name" value="PKS_ER"/>
    <property type="match status" value="1"/>
</dbReference>
<sequence length="335" mass="35319">MTWKSTEVRLIARPTGEPVPADFEQIEIELPDPGPGQVLIRNEWMSVDPYMRGRMDDVESYIPAFKLGEAMTGTATGTVVESNAPDLPVGTSVRHFAGWRTHVVLDAKAAEPIDTTAVPAEVYLGVLGVTGLTAYQSLVAIAPVKEGDTVWISGAAGAVGTAAGPIAKALGAAKVIGSAGGPAKTRRLVEEFGYDHAVDYRAGDLEGKLRAVAPEGIDVYLDNVGGDHLSAALALLKVHGRVAIVGAISQYNAEGPSTGPANFDQVIRKRLTLRGMNVQDHTDLAPDYGRLAARLLGEGKLKQEQTVVEGIDNAIEAFGSMMRGANTGKMLVKLV</sequence>
<comment type="caution">
    <text evidence="3">The sequence shown here is derived from an EMBL/GenBank/DDBJ whole genome shotgun (WGS) entry which is preliminary data.</text>
</comment>
<evidence type="ECO:0000256" key="1">
    <source>
        <dbReference type="ARBA" id="ARBA00023002"/>
    </source>
</evidence>
<reference evidence="3 4" key="2">
    <citation type="submission" date="2019-05" db="EMBL/GenBank/DDBJ databases">
        <title>Glycomyces buryatensis sp. nov.</title>
        <authorList>
            <person name="Nikitina E."/>
        </authorList>
    </citation>
    <scope>NUCLEOTIDE SEQUENCE [LARGE SCALE GENOMIC DNA]</scope>
    <source>
        <strain evidence="3 4">18</strain>
    </source>
</reference>